<feature type="compositionally biased region" description="Basic and acidic residues" evidence="1">
    <location>
        <begin position="340"/>
        <end position="353"/>
    </location>
</feature>
<dbReference type="Pfam" id="PF00149">
    <property type="entry name" value="Metallophos"/>
    <property type="match status" value="1"/>
</dbReference>
<evidence type="ECO:0000313" key="3">
    <source>
        <dbReference type="EMBL" id="KAH7082070.1"/>
    </source>
</evidence>
<dbReference type="PANTHER" id="PTHR12905:SF16">
    <property type="entry name" value="SER_THR PROTEIN PHOSPHATASE FAMILY PROTEIN (AFU_ORTHOLOGUE AFUA_1G06000)"/>
    <property type="match status" value="1"/>
</dbReference>
<feature type="region of interest" description="Disordered" evidence="1">
    <location>
        <begin position="329"/>
        <end position="353"/>
    </location>
</feature>
<evidence type="ECO:0000256" key="1">
    <source>
        <dbReference type="SAM" id="MobiDB-lite"/>
    </source>
</evidence>
<reference evidence="3" key="1">
    <citation type="journal article" date="2021" name="Nat. Commun.">
        <title>Genetic determinants of endophytism in the Arabidopsis root mycobiome.</title>
        <authorList>
            <person name="Mesny F."/>
            <person name="Miyauchi S."/>
            <person name="Thiergart T."/>
            <person name="Pickel B."/>
            <person name="Atanasova L."/>
            <person name="Karlsson M."/>
            <person name="Huettel B."/>
            <person name="Barry K.W."/>
            <person name="Haridas S."/>
            <person name="Chen C."/>
            <person name="Bauer D."/>
            <person name="Andreopoulos W."/>
            <person name="Pangilinan J."/>
            <person name="LaButti K."/>
            <person name="Riley R."/>
            <person name="Lipzen A."/>
            <person name="Clum A."/>
            <person name="Drula E."/>
            <person name="Henrissat B."/>
            <person name="Kohler A."/>
            <person name="Grigoriev I.V."/>
            <person name="Martin F.M."/>
            <person name="Hacquard S."/>
        </authorList>
    </citation>
    <scope>NUCLEOTIDE SEQUENCE</scope>
    <source>
        <strain evidence="3">MPI-SDFR-AT-0120</strain>
    </source>
</reference>
<comment type="caution">
    <text evidence="3">The sequence shown here is derived from an EMBL/GenBank/DDBJ whole genome shotgun (WGS) entry which is preliminary data.</text>
</comment>
<dbReference type="SUPFAM" id="SSF56300">
    <property type="entry name" value="Metallo-dependent phosphatases"/>
    <property type="match status" value="1"/>
</dbReference>
<dbReference type="EMBL" id="JAGMVJ010000014">
    <property type="protein sequence ID" value="KAH7082070.1"/>
    <property type="molecule type" value="Genomic_DNA"/>
</dbReference>
<proteinExistence type="predicted"/>
<gene>
    <name evidence="3" type="ORF">FB567DRAFT_97652</name>
</gene>
<evidence type="ECO:0000313" key="4">
    <source>
        <dbReference type="Proteomes" id="UP000813461"/>
    </source>
</evidence>
<dbReference type="InterPro" id="IPR051693">
    <property type="entry name" value="UPF0046_metallophosphoest"/>
</dbReference>
<dbReference type="InterPro" id="IPR029052">
    <property type="entry name" value="Metallo-depent_PP-like"/>
</dbReference>
<keyword evidence="4" id="KW-1185">Reference proteome</keyword>
<feature type="region of interest" description="Disordered" evidence="1">
    <location>
        <begin position="218"/>
        <end position="242"/>
    </location>
</feature>
<dbReference type="InterPro" id="IPR004843">
    <property type="entry name" value="Calcineurin-like_PHP"/>
</dbReference>
<feature type="domain" description="Calcineurin-like phosphoesterase" evidence="2">
    <location>
        <begin position="11"/>
        <end position="210"/>
    </location>
</feature>
<sequence>MSITIQRRKTRIVCISDTHNQTPKLPKGDILIHAGDLTNQGSYSELKKTVAWLERQDFEAVIVVAGNHDTTLDAPFFYSSENKWKWPSLQDPVACRKLLTESKHITYLENETATIYLTSPTGPRTCLRVFGSPCSPGRRGWAFQYWGEEEAEKTWAGIGMDVDVVVTHTPAYGFVDSRGKDGAGRTGCEILGRKLEEVRPLMSICGHIHSGRGVERVRWRTPSKASGSLEGPEEHSPSTAPHSLVEAKEVWTDPGRGNNKISIVDLTLKSGHPIDNTGRLTRHVVPDSLVDLFCGQPDAVPGSGGPQPGKLEAISTSSLEDVALRGSEAEGWTRKTGGAVERRSSDIGRSEVDADAVQRSKALRDRHETAMINAAFLGPRNTGPMTFNKPIVVDVELPVWEFSSAHHVQ</sequence>
<dbReference type="AlphaFoldDB" id="A0A8K0R370"/>
<evidence type="ECO:0000259" key="2">
    <source>
        <dbReference type="Pfam" id="PF00149"/>
    </source>
</evidence>
<organism evidence="3 4">
    <name type="scientific">Paraphoma chrysanthemicola</name>
    <dbReference type="NCBI Taxonomy" id="798071"/>
    <lineage>
        <taxon>Eukaryota</taxon>
        <taxon>Fungi</taxon>
        <taxon>Dikarya</taxon>
        <taxon>Ascomycota</taxon>
        <taxon>Pezizomycotina</taxon>
        <taxon>Dothideomycetes</taxon>
        <taxon>Pleosporomycetidae</taxon>
        <taxon>Pleosporales</taxon>
        <taxon>Pleosporineae</taxon>
        <taxon>Phaeosphaeriaceae</taxon>
        <taxon>Paraphoma</taxon>
    </lineage>
</organism>
<accession>A0A8K0R370</accession>
<dbReference type="GO" id="GO:0016787">
    <property type="term" value="F:hydrolase activity"/>
    <property type="evidence" value="ECO:0007669"/>
    <property type="project" value="InterPro"/>
</dbReference>
<name>A0A8K0R370_9PLEO</name>
<dbReference type="OrthoDB" id="630188at2759"/>
<dbReference type="Proteomes" id="UP000813461">
    <property type="component" value="Unassembled WGS sequence"/>
</dbReference>
<protein>
    <submittedName>
        <fullName evidence="3">Metallo-dependent phosphatase-like protein</fullName>
    </submittedName>
</protein>
<dbReference type="CDD" id="cd07379">
    <property type="entry name" value="MPP_239FB"/>
    <property type="match status" value="1"/>
</dbReference>
<dbReference type="Gene3D" id="3.60.21.10">
    <property type="match status" value="1"/>
</dbReference>
<dbReference type="PANTHER" id="PTHR12905">
    <property type="entry name" value="METALLOPHOSPHOESTERASE"/>
    <property type="match status" value="1"/>
</dbReference>